<sequence>MIIHEQTVPSENAEQEARSITDGLHTLNYIPDDSGRVSTDQQDGWQPVNEVNHQAWQEIDRHIDQASRKIASGRASCLYHYMAANQMSPRLLASYARLPLWKVYLHLLPFFFRRLSRDDLRPYAQLFQISEDDLQAGRLLPAVYHRGRHD</sequence>
<comment type="caution">
    <text evidence="1">The sequence shown here is derived from an EMBL/GenBank/DDBJ whole genome shotgun (WGS) entry which is preliminary data.</text>
</comment>
<reference evidence="1 2" key="2">
    <citation type="submission" date="2020-02" db="EMBL/GenBank/DDBJ databases">
        <title>Genome sequences of Thiorhodococcus mannitoliphagus and Thiorhodococcus minor, purple sulfur photosynthetic bacteria in the gammaproteobacterial family, Chromatiaceae.</title>
        <authorList>
            <person name="Aviles F.A."/>
            <person name="Meyer T.E."/>
            <person name="Kyndt J.A."/>
        </authorList>
    </citation>
    <scope>NUCLEOTIDE SEQUENCE [LARGE SCALE GENOMIC DNA]</scope>
    <source>
        <strain evidence="1 2">DSM 18266</strain>
    </source>
</reference>
<proteinExistence type="predicted"/>
<gene>
    <name evidence="1" type="ORF">G3480_10460</name>
</gene>
<dbReference type="EMBL" id="JAAIJR010000035">
    <property type="protein sequence ID" value="NEX20726.1"/>
    <property type="molecule type" value="Genomic_DNA"/>
</dbReference>
<evidence type="ECO:0000313" key="2">
    <source>
        <dbReference type="Proteomes" id="UP000471640"/>
    </source>
</evidence>
<organism evidence="1 2">
    <name type="scientific">Thiorhodococcus mannitoliphagus</name>
    <dbReference type="NCBI Taxonomy" id="329406"/>
    <lineage>
        <taxon>Bacteria</taxon>
        <taxon>Pseudomonadati</taxon>
        <taxon>Pseudomonadota</taxon>
        <taxon>Gammaproteobacteria</taxon>
        <taxon>Chromatiales</taxon>
        <taxon>Chromatiaceae</taxon>
        <taxon>Thiorhodococcus</taxon>
    </lineage>
</organism>
<dbReference type="RefSeq" id="WP_164653835.1">
    <property type="nucleotide sequence ID" value="NZ_JAAIJR010000035.1"/>
</dbReference>
<name>A0A6P1DVL0_9GAMM</name>
<dbReference type="AlphaFoldDB" id="A0A6P1DVL0"/>
<reference evidence="2" key="1">
    <citation type="journal article" date="2020" name="Microbiol. Resour. Announc.">
        <title>Draft Genome Sequences of Thiorhodococcus mannitoliphagus and Thiorhodococcus minor, Purple Sulfur Photosynthetic Bacteria in the Gammaproteobacterial Family Chromatiaceae.</title>
        <authorList>
            <person name="Aviles F.A."/>
            <person name="Meyer T.E."/>
            <person name="Kyndt J.A."/>
        </authorList>
    </citation>
    <scope>NUCLEOTIDE SEQUENCE [LARGE SCALE GENOMIC DNA]</scope>
    <source>
        <strain evidence="2">DSM 18266</strain>
    </source>
</reference>
<dbReference type="Proteomes" id="UP000471640">
    <property type="component" value="Unassembled WGS sequence"/>
</dbReference>
<keyword evidence="2" id="KW-1185">Reference proteome</keyword>
<accession>A0A6P1DVL0</accession>
<evidence type="ECO:0000313" key="1">
    <source>
        <dbReference type="EMBL" id="NEX20726.1"/>
    </source>
</evidence>
<protein>
    <submittedName>
        <fullName evidence="1">Uncharacterized protein</fullName>
    </submittedName>
</protein>